<dbReference type="SUPFAM" id="SSF55961">
    <property type="entry name" value="Bet v1-like"/>
    <property type="match status" value="1"/>
</dbReference>
<gene>
    <name evidence="19" type="ORF">scyTo_0008207</name>
</gene>
<evidence type="ECO:0000256" key="14">
    <source>
        <dbReference type="ARBA" id="ARBA00070345"/>
    </source>
</evidence>
<evidence type="ECO:0000256" key="3">
    <source>
        <dbReference type="ARBA" id="ARBA00004496"/>
    </source>
</evidence>
<feature type="domain" description="START" evidence="18">
    <location>
        <begin position="64"/>
        <end position="246"/>
    </location>
</feature>
<evidence type="ECO:0000256" key="17">
    <source>
        <dbReference type="SAM" id="MobiDB-lite"/>
    </source>
</evidence>
<keyword evidence="13" id="KW-0966">Cell projection</keyword>
<keyword evidence="8" id="KW-0007">Acetylation</keyword>
<evidence type="ECO:0000313" key="19">
    <source>
        <dbReference type="EMBL" id="GCB68293.1"/>
    </source>
</evidence>
<evidence type="ECO:0000256" key="6">
    <source>
        <dbReference type="ARBA" id="ARBA00022553"/>
    </source>
</evidence>
<organism evidence="19 20">
    <name type="scientific">Scyliorhinus torazame</name>
    <name type="common">Cloudy catshark</name>
    <name type="synonym">Catulus torazame</name>
    <dbReference type="NCBI Taxonomy" id="75743"/>
    <lineage>
        <taxon>Eukaryota</taxon>
        <taxon>Metazoa</taxon>
        <taxon>Chordata</taxon>
        <taxon>Craniata</taxon>
        <taxon>Vertebrata</taxon>
        <taxon>Chondrichthyes</taxon>
        <taxon>Elasmobranchii</taxon>
        <taxon>Galeomorphii</taxon>
        <taxon>Galeoidea</taxon>
        <taxon>Carcharhiniformes</taxon>
        <taxon>Scyliorhinidae</taxon>
        <taxon>Scyliorhinus</taxon>
    </lineage>
</organism>
<evidence type="ECO:0000256" key="4">
    <source>
        <dbReference type="ARBA" id="ARBA00022448"/>
    </source>
</evidence>
<dbReference type="GO" id="GO:0008289">
    <property type="term" value="F:lipid binding"/>
    <property type="evidence" value="ECO:0007669"/>
    <property type="project" value="UniProtKB-KW"/>
</dbReference>
<sequence length="309" mass="35261">VFEREAGRLQLRGGVKPDRFGGDSTGQRALPPCSAPMSVERDTVLIPDDLAFASFRELCESAHGWQQKYNKPEIGVWVQAAAEGKAVHRIKCRIELKDVSAGTVYDVLHDNEYRRKWDKQVIKTYDIARLTVNADVGYYSWKCPSPLKDRDVVTLRSWLVTDKDYMIINYSVKHPKYPPQKDLVRAVSILTGYRVQSTGSKSCNLVYMAEADPKGSLPKWVVNKASQYLAPNVLKRLHKVCLKYPEWKEKNRPDFKPWLYPEQNILPTMNLSELSIQHADSLENIDESSLSEENNGSDEEECRTKGLKV</sequence>
<dbReference type="EMBL" id="BFAA01003095">
    <property type="protein sequence ID" value="GCB68293.1"/>
    <property type="molecule type" value="Genomic_DNA"/>
</dbReference>
<dbReference type="InterPro" id="IPR051213">
    <property type="entry name" value="START_lipid_transfer"/>
</dbReference>
<dbReference type="OMA" id="HRIKCRI"/>
<keyword evidence="10" id="KW-0969">Cilium</keyword>
<dbReference type="GO" id="GO:0016020">
    <property type="term" value="C:membrane"/>
    <property type="evidence" value="ECO:0007669"/>
    <property type="project" value="UniProtKB-SubCell"/>
</dbReference>
<keyword evidence="5" id="KW-0963">Cytoplasm</keyword>
<dbReference type="Gene3D" id="3.30.530.20">
    <property type="match status" value="1"/>
</dbReference>
<evidence type="ECO:0000256" key="9">
    <source>
        <dbReference type="ARBA" id="ARBA00023055"/>
    </source>
</evidence>
<keyword evidence="4" id="KW-0813">Transport</keyword>
<dbReference type="SMART" id="SM00234">
    <property type="entry name" value="START"/>
    <property type="match status" value="1"/>
</dbReference>
<feature type="region of interest" description="Disordered" evidence="17">
    <location>
        <begin position="287"/>
        <end position="309"/>
    </location>
</feature>
<dbReference type="PROSITE" id="PS50848">
    <property type="entry name" value="START"/>
    <property type="match status" value="1"/>
</dbReference>
<protein>
    <recommendedName>
        <fullName evidence="14">START domain-containing protein 10</fullName>
    </recommendedName>
    <alternativeName>
        <fullName evidence="15">PCTP-like protein</fullName>
    </alternativeName>
    <alternativeName>
        <fullName evidence="16">StAR-related lipid transfer protein 10</fullName>
    </alternativeName>
</protein>
<dbReference type="FunFam" id="3.30.530.20:FF:000008">
    <property type="entry name" value="START domain containing 10"/>
    <property type="match status" value="1"/>
</dbReference>
<dbReference type="InterPro" id="IPR002913">
    <property type="entry name" value="START_lipid-bd_dom"/>
</dbReference>
<evidence type="ECO:0000256" key="15">
    <source>
        <dbReference type="ARBA" id="ARBA00076937"/>
    </source>
</evidence>
<name>A0A401P5B3_SCYTO</name>
<evidence type="ECO:0000256" key="1">
    <source>
        <dbReference type="ARBA" id="ARBA00004230"/>
    </source>
</evidence>
<reference evidence="19 20" key="1">
    <citation type="journal article" date="2018" name="Nat. Ecol. Evol.">
        <title>Shark genomes provide insights into elasmobranch evolution and the origin of vertebrates.</title>
        <authorList>
            <person name="Hara Y"/>
            <person name="Yamaguchi K"/>
            <person name="Onimaru K"/>
            <person name="Kadota M"/>
            <person name="Koyanagi M"/>
            <person name="Keeley SD"/>
            <person name="Tatsumi K"/>
            <person name="Tanaka K"/>
            <person name="Motone F"/>
            <person name="Kageyama Y"/>
            <person name="Nozu R"/>
            <person name="Adachi N"/>
            <person name="Nishimura O"/>
            <person name="Nakagawa R"/>
            <person name="Tanegashima C"/>
            <person name="Kiyatake I"/>
            <person name="Matsumoto R"/>
            <person name="Murakumo K"/>
            <person name="Nishida K"/>
            <person name="Terakita A"/>
            <person name="Kuratani S"/>
            <person name="Sato K"/>
            <person name="Hyodo S Kuraku.S."/>
        </authorList>
    </citation>
    <scope>NUCLEOTIDE SEQUENCE [LARGE SCALE GENOMIC DNA]</scope>
</reference>
<dbReference type="CDD" id="cd08871">
    <property type="entry name" value="START_STARD10-like"/>
    <property type="match status" value="1"/>
</dbReference>
<keyword evidence="11" id="KW-0446">Lipid-binding</keyword>
<comment type="caution">
    <text evidence="19">The sequence shown here is derived from an EMBL/GenBank/DDBJ whole genome shotgun (WGS) entry which is preliminary data.</text>
</comment>
<keyword evidence="7" id="KW-0282">Flagellum</keyword>
<evidence type="ECO:0000256" key="10">
    <source>
        <dbReference type="ARBA" id="ARBA00023069"/>
    </source>
</evidence>
<keyword evidence="9" id="KW-0445">Lipid transport</keyword>
<dbReference type="AlphaFoldDB" id="A0A401P5B3"/>
<evidence type="ECO:0000256" key="5">
    <source>
        <dbReference type="ARBA" id="ARBA00022490"/>
    </source>
</evidence>
<evidence type="ECO:0000313" key="20">
    <source>
        <dbReference type="Proteomes" id="UP000288216"/>
    </source>
</evidence>
<evidence type="ECO:0000259" key="18">
    <source>
        <dbReference type="PROSITE" id="PS50848"/>
    </source>
</evidence>
<evidence type="ECO:0000256" key="11">
    <source>
        <dbReference type="ARBA" id="ARBA00023121"/>
    </source>
</evidence>
<dbReference type="PANTHER" id="PTHR19308:SF14">
    <property type="entry name" value="START DOMAIN-CONTAINING PROTEIN"/>
    <property type="match status" value="1"/>
</dbReference>
<evidence type="ECO:0000256" key="7">
    <source>
        <dbReference type="ARBA" id="ARBA00022846"/>
    </source>
</evidence>
<evidence type="ECO:0000256" key="8">
    <source>
        <dbReference type="ARBA" id="ARBA00022990"/>
    </source>
</evidence>
<proteinExistence type="predicted"/>
<evidence type="ECO:0000256" key="16">
    <source>
        <dbReference type="ARBA" id="ARBA00080073"/>
    </source>
</evidence>
<dbReference type="InterPro" id="IPR041951">
    <property type="entry name" value="STARD10_START"/>
</dbReference>
<dbReference type="Proteomes" id="UP000288216">
    <property type="component" value="Unassembled WGS sequence"/>
</dbReference>
<dbReference type="InterPro" id="IPR023393">
    <property type="entry name" value="START-like_dom_sf"/>
</dbReference>
<dbReference type="STRING" id="75743.A0A401P5B3"/>
<dbReference type="Pfam" id="PF01852">
    <property type="entry name" value="START"/>
    <property type="match status" value="1"/>
</dbReference>
<dbReference type="GO" id="GO:0005829">
    <property type="term" value="C:cytosol"/>
    <property type="evidence" value="ECO:0007669"/>
    <property type="project" value="UniProtKB-ARBA"/>
</dbReference>
<feature type="compositionally biased region" description="Acidic residues" evidence="17">
    <location>
        <begin position="287"/>
        <end position="301"/>
    </location>
</feature>
<keyword evidence="12" id="KW-0472">Membrane</keyword>
<dbReference type="GO" id="GO:0006869">
    <property type="term" value="P:lipid transport"/>
    <property type="evidence" value="ECO:0007669"/>
    <property type="project" value="UniProtKB-KW"/>
</dbReference>
<evidence type="ECO:0000256" key="12">
    <source>
        <dbReference type="ARBA" id="ARBA00023136"/>
    </source>
</evidence>
<dbReference type="GO" id="GO:0031514">
    <property type="term" value="C:motile cilium"/>
    <property type="evidence" value="ECO:0007669"/>
    <property type="project" value="UniProtKB-SubCell"/>
</dbReference>
<keyword evidence="6" id="KW-0597">Phosphoprotein</keyword>
<dbReference type="PANTHER" id="PTHR19308">
    <property type="entry name" value="PHOSPHATIDYLCHOLINE TRANSFER PROTEIN"/>
    <property type="match status" value="1"/>
</dbReference>
<comment type="subcellular location">
    <subcellularLocation>
        <location evidence="1">Cell projection</location>
        <location evidence="1">Cilium</location>
        <location evidence="1">Flagellum</location>
    </subcellularLocation>
    <subcellularLocation>
        <location evidence="3">Cytoplasm</location>
    </subcellularLocation>
    <subcellularLocation>
        <location evidence="2">Membrane</location>
    </subcellularLocation>
</comment>
<keyword evidence="20" id="KW-1185">Reference proteome</keyword>
<evidence type="ECO:0000256" key="2">
    <source>
        <dbReference type="ARBA" id="ARBA00004370"/>
    </source>
</evidence>
<feature type="non-terminal residue" evidence="19">
    <location>
        <position position="1"/>
    </location>
</feature>
<evidence type="ECO:0000256" key="13">
    <source>
        <dbReference type="ARBA" id="ARBA00023273"/>
    </source>
</evidence>
<dbReference type="OrthoDB" id="5403181at2759"/>
<accession>A0A401P5B3</accession>